<dbReference type="HOGENOM" id="CLU_120315_0_0_2"/>
<evidence type="ECO:0000313" key="1">
    <source>
        <dbReference type="EMBL" id="AIG98047.1"/>
    </source>
</evidence>
<dbReference type="KEGG" id="afg:AFULGI_00012720"/>
<dbReference type="Proteomes" id="UP000028501">
    <property type="component" value="Chromosome"/>
</dbReference>
<sequence>MAARKVRIQTTINSNVYEHYIKKLLPEYGQLNKLIEEAVKQLFEIRENELSKLDRLRAKMMREAGVIAIGFESAEKALKGEIEKVLSENEINFLLEWYYGRPIEKIAFEEAIEFMRTALIAMNWAVDAKVNLEGEETHIMVRSNLGRGLAELLCMVIKHFFERNYGVEVRFSVYPGGYTLSFRHVSTDAYPCSSVRE</sequence>
<reference evidence="1 2" key="1">
    <citation type="submission" date="2013-07" db="EMBL/GenBank/DDBJ databases">
        <title>Genome of Archaeoglobus fulgidus.</title>
        <authorList>
            <person name="Fiebig A."/>
            <person name="Birkeland N.-K."/>
        </authorList>
    </citation>
    <scope>NUCLEOTIDE SEQUENCE [LARGE SCALE GENOMIC DNA]</scope>
    <source>
        <strain evidence="1 2">DSM 8774</strain>
    </source>
</reference>
<gene>
    <name evidence="1" type="ORF">AFULGI_00012720</name>
</gene>
<proteinExistence type="predicted"/>
<organism evidence="1 2">
    <name type="scientific">Archaeoglobus fulgidus DSM 8774</name>
    <dbReference type="NCBI Taxonomy" id="1344584"/>
    <lineage>
        <taxon>Archaea</taxon>
        <taxon>Methanobacteriati</taxon>
        <taxon>Methanobacteriota</taxon>
        <taxon>Archaeoglobi</taxon>
        <taxon>Archaeoglobales</taxon>
        <taxon>Archaeoglobaceae</taxon>
        <taxon>Archaeoglobus</taxon>
    </lineage>
</organism>
<name>A0A075WEC7_ARCFL</name>
<evidence type="ECO:0000313" key="2">
    <source>
        <dbReference type="Proteomes" id="UP000028501"/>
    </source>
</evidence>
<protein>
    <submittedName>
        <fullName evidence="1">Uncharacterized protein</fullName>
    </submittedName>
</protein>
<dbReference type="AlphaFoldDB" id="A0A075WEC7"/>
<dbReference type="RefSeq" id="WP_010878669.1">
    <property type="nucleotide sequence ID" value="NZ_CP006577.1"/>
</dbReference>
<dbReference type="SMR" id="A0A075WEC7"/>
<accession>A0A075WEC7</accession>
<dbReference type="GeneID" id="24794779"/>
<dbReference type="EMBL" id="CP006577">
    <property type="protein sequence ID" value="AIG98047.1"/>
    <property type="molecule type" value="Genomic_DNA"/>
</dbReference>